<evidence type="ECO:0000256" key="1">
    <source>
        <dbReference type="SAM" id="Coils"/>
    </source>
</evidence>
<feature type="coiled-coil region" evidence="1">
    <location>
        <begin position="13"/>
        <end position="64"/>
    </location>
</feature>
<name>A0A6A9QPX5_SULME</name>
<dbReference type="EMBL" id="WGGD01000005">
    <property type="protein sequence ID" value="MUN29231.1"/>
    <property type="molecule type" value="Genomic_DNA"/>
</dbReference>
<organism evidence="2 3">
    <name type="scientific">Sulfuracidifex metallicus DSM 6482 = JCM 9184</name>
    <dbReference type="NCBI Taxonomy" id="523847"/>
    <lineage>
        <taxon>Archaea</taxon>
        <taxon>Thermoproteota</taxon>
        <taxon>Thermoprotei</taxon>
        <taxon>Sulfolobales</taxon>
        <taxon>Sulfolobaceae</taxon>
        <taxon>Sulfuracidifex</taxon>
    </lineage>
</organism>
<reference evidence="2 3" key="1">
    <citation type="submission" date="2019-10" db="EMBL/GenBank/DDBJ databases">
        <title>Sequencing and Assembly of Multiple Reported Metal-Biooxidizing Members of the Extremely Thermoacidophilic Archaeal Family Sulfolobaceae.</title>
        <authorList>
            <person name="Counts J.A."/>
            <person name="Kelly R.M."/>
        </authorList>
    </citation>
    <scope>NUCLEOTIDE SEQUENCE [LARGE SCALE GENOMIC DNA]</scope>
    <source>
        <strain evidence="2 3">DSM 6482</strain>
    </source>
</reference>
<evidence type="ECO:0008006" key="4">
    <source>
        <dbReference type="Google" id="ProtNLM"/>
    </source>
</evidence>
<protein>
    <recommendedName>
        <fullName evidence="4">CopG family transcriptional regulator</fullName>
    </recommendedName>
</protein>
<gene>
    <name evidence="2" type="ORF">GC250_07245</name>
</gene>
<evidence type="ECO:0000313" key="2">
    <source>
        <dbReference type="EMBL" id="MUN29231.1"/>
    </source>
</evidence>
<comment type="caution">
    <text evidence="2">The sequence shown here is derived from an EMBL/GenBank/DDBJ whole genome shotgun (WGS) entry which is preliminary data.</text>
</comment>
<dbReference type="RefSeq" id="WP_054837908.1">
    <property type="nucleotide sequence ID" value="NZ_BBBY01000003.1"/>
</dbReference>
<evidence type="ECO:0000313" key="3">
    <source>
        <dbReference type="Proteomes" id="UP000470772"/>
    </source>
</evidence>
<dbReference type="OrthoDB" id="33373at2157"/>
<keyword evidence="3" id="KW-1185">Reference proteome</keyword>
<keyword evidence="1" id="KW-0175">Coiled coil</keyword>
<dbReference type="Proteomes" id="UP000470772">
    <property type="component" value="Unassembled WGS sequence"/>
</dbReference>
<accession>A0A6A9QPX5</accession>
<dbReference type="AlphaFoldDB" id="A0A6A9QPX5"/>
<proteinExistence type="predicted"/>
<sequence length="94" mass="10991">MPTIHLSLPEWMYDELKRKAEELGIQMTDLAKMYIKDGVEGNTKQESNEDKGKYEESIAFLEAKVAQLDAIVYELLKKMQMMEEDKEDVEMIDK</sequence>